<protein>
    <submittedName>
        <fullName evidence="1">Nitroimidazol reductase NimA-like FMN-containing flavoprotein (Pyridoxamine 5'-phosphate oxidase superfamily)</fullName>
    </submittedName>
</protein>
<keyword evidence="2" id="KW-1185">Reference proteome</keyword>
<dbReference type="SUPFAM" id="SSF50475">
    <property type="entry name" value="FMN-binding split barrel"/>
    <property type="match status" value="1"/>
</dbReference>
<dbReference type="RefSeq" id="WP_204699878.1">
    <property type="nucleotide sequence ID" value="NZ_JAFBEC010000028.1"/>
</dbReference>
<evidence type="ECO:0000313" key="2">
    <source>
        <dbReference type="Proteomes" id="UP000741863"/>
    </source>
</evidence>
<sequence>MNTIRNEKLTVSDQTQVETFITKARIGHLGVTDGDFPYVVPLNYAYYNDQLYFHGANEGKKVRIIKENNHACFSICDEYGTMVDPVPAKTDTAYMSVMIFGEIEEVTDLDEATQAMQMMVDKYVPGYYERAVRKSHVQNYRSSLGASTAVYRIDPQTITAKANPLDEAIAFFPGRRVHKDETTE</sequence>
<dbReference type="InterPro" id="IPR024747">
    <property type="entry name" value="Pyridox_Oxase-rel"/>
</dbReference>
<name>A0ABS2PIS0_9BACL</name>
<dbReference type="Proteomes" id="UP000741863">
    <property type="component" value="Unassembled WGS sequence"/>
</dbReference>
<accession>A0ABS2PIS0</accession>
<dbReference type="InterPro" id="IPR012349">
    <property type="entry name" value="Split_barrel_FMN-bd"/>
</dbReference>
<dbReference type="Gene3D" id="2.30.110.10">
    <property type="entry name" value="Electron Transport, Fmn-binding Protein, Chain A"/>
    <property type="match status" value="1"/>
</dbReference>
<proteinExistence type="predicted"/>
<evidence type="ECO:0000313" key="1">
    <source>
        <dbReference type="EMBL" id="MBM7635172.1"/>
    </source>
</evidence>
<reference evidence="1 2" key="1">
    <citation type="submission" date="2021-01" db="EMBL/GenBank/DDBJ databases">
        <title>Genomic Encyclopedia of Type Strains, Phase IV (KMG-IV): sequencing the most valuable type-strain genomes for metagenomic binning, comparative biology and taxonomic classification.</title>
        <authorList>
            <person name="Goeker M."/>
        </authorList>
    </citation>
    <scope>NUCLEOTIDE SEQUENCE [LARGE SCALE GENOMIC DNA]</scope>
    <source>
        <strain evidence="1 2">DSM 25540</strain>
    </source>
</reference>
<dbReference type="PANTHER" id="PTHR34071:SF2">
    <property type="entry name" value="FLAVIN-NUCLEOTIDE-BINDING PROTEIN"/>
    <property type="match status" value="1"/>
</dbReference>
<organism evidence="1 2">
    <name type="scientific">Geomicrobium sediminis</name>
    <dbReference type="NCBI Taxonomy" id="1347788"/>
    <lineage>
        <taxon>Bacteria</taxon>
        <taxon>Bacillati</taxon>
        <taxon>Bacillota</taxon>
        <taxon>Bacilli</taxon>
        <taxon>Bacillales</taxon>
        <taxon>Geomicrobium</taxon>
    </lineage>
</organism>
<dbReference type="PANTHER" id="PTHR34071">
    <property type="entry name" value="5-NITROIMIDAZOLE ANTIBIOTICS RESISTANCE PROTEIN, NIMA-FAMILY-RELATED PROTEIN-RELATED"/>
    <property type="match status" value="1"/>
</dbReference>
<dbReference type="Pfam" id="PF12900">
    <property type="entry name" value="Pyridox_ox_2"/>
    <property type="match status" value="1"/>
</dbReference>
<dbReference type="EMBL" id="JAFBEC010000028">
    <property type="protein sequence ID" value="MBM7635172.1"/>
    <property type="molecule type" value="Genomic_DNA"/>
</dbReference>
<gene>
    <name evidence="1" type="ORF">JOD17_004321</name>
</gene>
<comment type="caution">
    <text evidence="1">The sequence shown here is derived from an EMBL/GenBank/DDBJ whole genome shotgun (WGS) entry which is preliminary data.</text>
</comment>